<dbReference type="PANTHER" id="PTHR30483:SF37">
    <property type="entry name" value="ABC TRANSPORTER SUBSTRATE-BINDING PROTEIN"/>
    <property type="match status" value="1"/>
</dbReference>
<name>A0ABN2KYM1_9MICO</name>
<organism evidence="7 8">
    <name type="scientific">Agromyces humatus</name>
    <dbReference type="NCBI Taxonomy" id="279573"/>
    <lineage>
        <taxon>Bacteria</taxon>
        <taxon>Bacillati</taxon>
        <taxon>Actinomycetota</taxon>
        <taxon>Actinomycetes</taxon>
        <taxon>Micrococcales</taxon>
        <taxon>Microbacteriaceae</taxon>
        <taxon>Agromyces</taxon>
    </lineage>
</organism>
<dbReference type="SUPFAM" id="SSF53822">
    <property type="entry name" value="Periplasmic binding protein-like I"/>
    <property type="match status" value="1"/>
</dbReference>
<evidence type="ECO:0000313" key="7">
    <source>
        <dbReference type="EMBL" id="GAA1769642.1"/>
    </source>
</evidence>
<dbReference type="EMBL" id="BAAANH010000008">
    <property type="protein sequence ID" value="GAA1769642.1"/>
    <property type="molecule type" value="Genomic_DNA"/>
</dbReference>
<gene>
    <name evidence="7" type="ORF">GCM10009747_33490</name>
</gene>
<dbReference type="Gene3D" id="3.40.50.2300">
    <property type="match status" value="2"/>
</dbReference>
<proteinExistence type="inferred from homology"/>
<sequence length="411" mass="43721">MDALHSTRRRVTAAFALAASAGLVLSACSGGPGDGASADDDPIVIGVSLPLTGDFSEPGKGVERGYEAWAQIVNEQGGLLGRQVELKILDDQSNADRVVSDYESLIAQDGVDLVFGPFSTRLVVPSARVAQEYGMLFVEPAGAAAEVFEQGFENLFYAAPAVANDHYNYLADYLLSLPEGERPKTAAVASMDDPFAQGTAYGLRDKLEEGGVEILVDEVYPPNTTDFSVIAAKIAESKADVVIGGSQYQDGVNLIIALQQLDYQPKVAAFSTAPTNPEFASAIGNQTEGILSPTGWSETASYPSNVEFVEQYTEIFGNPPAEDEANAYTTGQVVAAAVEAVGCAEQGECQQQLIDWLHENTVETVVGPLSWDEAGRPSGAHLIQQWVDGEIKIVLPDDAKEADFLIPKPAW</sequence>
<evidence type="ECO:0000259" key="6">
    <source>
        <dbReference type="Pfam" id="PF13458"/>
    </source>
</evidence>
<dbReference type="InterPro" id="IPR000709">
    <property type="entry name" value="Leu_Ile_Val-bd"/>
</dbReference>
<dbReference type="Proteomes" id="UP001500506">
    <property type="component" value="Unassembled WGS sequence"/>
</dbReference>
<dbReference type="PRINTS" id="PR00337">
    <property type="entry name" value="LEUILEVALBP"/>
</dbReference>
<keyword evidence="3 5" id="KW-0732">Signal</keyword>
<evidence type="ECO:0000313" key="8">
    <source>
        <dbReference type="Proteomes" id="UP001500506"/>
    </source>
</evidence>
<dbReference type="PANTHER" id="PTHR30483">
    <property type="entry name" value="LEUCINE-SPECIFIC-BINDING PROTEIN"/>
    <property type="match status" value="1"/>
</dbReference>
<dbReference type="RefSeq" id="WP_232499611.1">
    <property type="nucleotide sequence ID" value="NZ_BAAANH010000008.1"/>
</dbReference>
<feature type="chain" id="PRO_5045154272" evidence="5">
    <location>
        <begin position="27"/>
        <end position="411"/>
    </location>
</feature>
<evidence type="ECO:0000256" key="5">
    <source>
        <dbReference type="SAM" id="SignalP"/>
    </source>
</evidence>
<keyword evidence="4" id="KW-0029">Amino-acid transport</keyword>
<dbReference type="CDD" id="cd06338">
    <property type="entry name" value="PBP1_ABC_ligand_binding-like"/>
    <property type="match status" value="1"/>
</dbReference>
<evidence type="ECO:0000256" key="1">
    <source>
        <dbReference type="ARBA" id="ARBA00010062"/>
    </source>
</evidence>
<dbReference type="InterPro" id="IPR051010">
    <property type="entry name" value="BCAA_transport"/>
</dbReference>
<dbReference type="PROSITE" id="PS51318">
    <property type="entry name" value="TAT"/>
    <property type="match status" value="1"/>
</dbReference>
<feature type="domain" description="Leucine-binding protein" evidence="6">
    <location>
        <begin position="42"/>
        <end position="389"/>
    </location>
</feature>
<dbReference type="InterPro" id="IPR006311">
    <property type="entry name" value="TAT_signal"/>
</dbReference>
<keyword evidence="8" id="KW-1185">Reference proteome</keyword>
<dbReference type="Pfam" id="PF13458">
    <property type="entry name" value="Peripla_BP_6"/>
    <property type="match status" value="1"/>
</dbReference>
<accession>A0ABN2KYM1</accession>
<comment type="similarity">
    <text evidence="1">Belongs to the leucine-binding protein family.</text>
</comment>
<evidence type="ECO:0000256" key="2">
    <source>
        <dbReference type="ARBA" id="ARBA00022448"/>
    </source>
</evidence>
<evidence type="ECO:0000256" key="3">
    <source>
        <dbReference type="ARBA" id="ARBA00022729"/>
    </source>
</evidence>
<evidence type="ECO:0000256" key="4">
    <source>
        <dbReference type="ARBA" id="ARBA00022970"/>
    </source>
</evidence>
<protein>
    <submittedName>
        <fullName evidence="7">Amino acid ABC transporter substrate-binding protein</fullName>
    </submittedName>
</protein>
<dbReference type="InterPro" id="IPR028082">
    <property type="entry name" value="Peripla_BP_I"/>
</dbReference>
<reference evidence="7 8" key="1">
    <citation type="journal article" date="2019" name="Int. J. Syst. Evol. Microbiol.">
        <title>The Global Catalogue of Microorganisms (GCM) 10K type strain sequencing project: providing services to taxonomists for standard genome sequencing and annotation.</title>
        <authorList>
            <consortium name="The Broad Institute Genomics Platform"/>
            <consortium name="The Broad Institute Genome Sequencing Center for Infectious Disease"/>
            <person name="Wu L."/>
            <person name="Ma J."/>
        </authorList>
    </citation>
    <scope>NUCLEOTIDE SEQUENCE [LARGE SCALE GENOMIC DNA]</scope>
    <source>
        <strain evidence="7 8">JCM 14319</strain>
    </source>
</reference>
<dbReference type="InterPro" id="IPR028081">
    <property type="entry name" value="Leu-bd"/>
</dbReference>
<feature type="signal peptide" evidence="5">
    <location>
        <begin position="1"/>
        <end position="26"/>
    </location>
</feature>
<keyword evidence="2" id="KW-0813">Transport</keyword>
<comment type="caution">
    <text evidence="7">The sequence shown here is derived from an EMBL/GenBank/DDBJ whole genome shotgun (WGS) entry which is preliminary data.</text>
</comment>